<protein>
    <recommendedName>
        <fullName evidence="3">Reverse transcriptase</fullName>
    </recommendedName>
</protein>
<comment type="caution">
    <text evidence="1">The sequence shown here is derived from an EMBL/GenBank/DDBJ whole genome shotgun (WGS) entry which is preliminary data.</text>
</comment>
<dbReference type="Gene3D" id="3.10.10.10">
    <property type="entry name" value="HIV Type 1 Reverse Transcriptase, subunit A, domain 1"/>
    <property type="match status" value="1"/>
</dbReference>
<dbReference type="SUPFAM" id="SSF56672">
    <property type="entry name" value="DNA/RNA polymerases"/>
    <property type="match status" value="1"/>
</dbReference>
<organism evidence="1 2">
    <name type="scientific">Trifolium medium</name>
    <dbReference type="NCBI Taxonomy" id="97028"/>
    <lineage>
        <taxon>Eukaryota</taxon>
        <taxon>Viridiplantae</taxon>
        <taxon>Streptophyta</taxon>
        <taxon>Embryophyta</taxon>
        <taxon>Tracheophyta</taxon>
        <taxon>Spermatophyta</taxon>
        <taxon>Magnoliopsida</taxon>
        <taxon>eudicotyledons</taxon>
        <taxon>Gunneridae</taxon>
        <taxon>Pentapetalae</taxon>
        <taxon>rosids</taxon>
        <taxon>fabids</taxon>
        <taxon>Fabales</taxon>
        <taxon>Fabaceae</taxon>
        <taxon>Papilionoideae</taxon>
        <taxon>50 kb inversion clade</taxon>
        <taxon>NPAAA clade</taxon>
        <taxon>Hologalegina</taxon>
        <taxon>IRL clade</taxon>
        <taxon>Trifolieae</taxon>
        <taxon>Trifolium</taxon>
    </lineage>
</organism>
<dbReference type="Proteomes" id="UP000265520">
    <property type="component" value="Unassembled WGS sequence"/>
</dbReference>
<reference evidence="1 2" key="1">
    <citation type="journal article" date="2018" name="Front. Plant Sci.">
        <title>Red Clover (Trifolium pratense) and Zigzag Clover (T. medium) - A Picture of Genomic Similarities and Differences.</title>
        <authorList>
            <person name="Dluhosova J."/>
            <person name="Istvanek J."/>
            <person name="Nedelnik J."/>
            <person name="Repkova J."/>
        </authorList>
    </citation>
    <scope>NUCLEOTIDE SEQUENCE [LARGE SCALE GENOMIC DNA]</scope>
    <source>
        <strain evidence="2">cv. 10/8</strain>
        <tissue evidence="1">Leaf</tissue>
    </source>
</reference>
<accession>A0A392UPQ4</accession>
<proteinExistence type="predicted"/>
<evidence type="ECO:0000313" key="2">
    <source>
        <dbReference type="Proteomes" id="UP000265520"/>
    </source>
</evidence>
<dbReference type="EMBL" id="LXQA010860861">
    <property type="protein sequence ID" value="MCI74436.1"/>
    <property type="molecule type" value="Genomic_DNA"/>
</dbReference>
<evidence type="ECO:0008006" key="3">
    <source>
        <dbReference type="Google" id="ProtNLM"/>
    </source>
</evidence>
<dbReference type="InterPro" id="IPR043502">
    <property type="entry name" value="DNA/RNA_pol_sf"/>
</dbReference>
<evidence type="ECO:0000313" key="1">
    <source>
        <dbReference type="EMBL" id="MCI74436.1"/>
    </source>
</evidence>
<dbReference type="AlphaFoldDB" id="A0A392UPQ4"/>
<sequence length="40" mass="4428">MKEVVRKEVVKLLEAGMIYPISDNAWVSPVQVVPKKGGMT</sequence>
<keyword evidence="2" id="KW-1185">Reference proteome</keyword>
<name>A0A392UPQ4_9FABA</name>
<feature type="non-terminal residue" evidence="1">
    <location>
        <position position="40"/>
    </location>
</feature>